<sequence length="249" mass="26957">MPYERDRWGSRGRGNHSPSARPPVTSQPSPYAHRRAHAPFPLHDASQARERIVAHRATGSLRHLPATGVEANLRGVRGCLRRCASRCFDALLPVRHCIAAADVVPGGNGRARPGKCDNLSHPDHHPVRPLSATPASVRCDADARRLRATARYFDDSSEIPRCSAVSARIRRAPWRRSGEPRSRRRGAIVGARATGTFPARVARVQSGVGARSCGLTPGASVCEYANAAQRPYDCRSATAFPRRTAAQSA</sequence>
<name>A0ABY6W451_9BURK</name>
<feature type="region of interest" description="Disordered" evidence="1">
    <location>
        <begin position="1"/>
        <end position="34"/>
    </location>
</feature>
<organism evidence="2 3">
    <name type="scientific">Pandoraea capi</name>
    <dbReference type="NCBI Taxonomy" id="2508286"/>
    <lineage>
        <taxon>Bacteria</taxon>
        <taxon>Pseudomonadati</taxon>
        <taxon>Pseudomonadota</taxon>
        <taxon>Betaproteobacteria</taxon>
        <taxon>Burkholderiales</taxon>
        <taxon>Burkholderiaceae</taxon>
        <taxon>Pandoraea</taxon>
    </lineage>
</organism>
<proteinExistence type="predicted"/>
<protein>
    <submittedName>
        <fullName evidence="2">Uncharacterized protein</fullName>
    </submittedName>
</protein>
<accession>A0ABY6W451</accession>
<keyword evidence="3" id="KW-1185">Reference proteome</keyword>
<dbReference type="Proteomes" id="UP000366065">
    <property type="component" value="Unassembled WGS sequence"/>
</dbReference>
<evidence type="ECO:0000256" key="1">
    <source>
        <dbReference type="SAM" id="MobiDB-lite"/>
    </source>
</evidence>
<dbReference type="EMBL" id="CABPRV010000003">
    <property type="protein sequence ID" value="VVD97066.1"/>
    <property type="molecule type" value="Genomic_DNA"/>
</dbReference>
<reference evidence="2 3" key="1">
    <citation type="submission" date="2019-08" db="EMBL/GenBank/DDBJ databases">
        <authorList>
            <person name="Peeters C."/>
        </authorList>
    </citation>
    <scope>NUCLEOTIDE SEQUENCE [LARGE SCALE GENOMIC DNA]</scope>
    <source>
        <strain evidence="2 3">LMG 20602</strain>
    </source>
</reference>
<gene>
    <name evidence="2" type="ORF">PCA20602_01941</name>
</gene>
<evidence type="ECO:0000313" key="3">
    <source>
        <dbReference type="Proteomes" id="UP000366065"/>
    </source>
</evidence>
<comment type="caution">
    <text evidence="2">The sequence shown here is derived from an EMBL/GenBank/DDBJ whole genome shotgun (WGS) entry which is preliminary data.</text>
</comment>
<evidence type="ECO:0000313" key="2">
    <source>
        <dbReference type="EMBL" id="VVD97066.1"/>
    </source>
</evidence>